<dbReference type="Pfam" id="PF00188">
    <property type="entry name" value="CAP"/>
    <property type="match status" value="1"/>
</dbReference>
<sequence>MTTQQRSSRQAVVTNQAADKQRSNFFTHALLILSSLLVSCVGIAAEAQALPVRQAYQQSQTPNLSPQSVEMLQVEAEIWHRINQHRQRHGLSPLRVNEQLTQAARAYSKQMADYNFYSHTGVRGDTPRQRVEAQGVSAQLVGENLFQFPQRGNPVTVAVQGWMGSAGHRRNILMSQMAETGIGIWKQNGTYYVTQLLVQPRATTVTTPDRPLN</sequence>
<keyword evidence="1" id="KW-0812">Transmembrane</keyword>
<reference evidence="3 4" key="1">
    <citation type="journal article" date="2018" name="Sci. Rep.">
        <title>A novel species of the marine cyanobacterium Acaryochloris with a unique pigment content and lifestyle.</title>
        <authorList>
            <person name="Partensky F."/>
            <person name="Six C."/>
            <person name="Ratin M."/>
            <person name="Garczarek L."/>
            <person name="Vaulot D."/>
            <person name="Probert I."/>
            <person name="Calteau A."/>
            <person name="Gourvil P."/>
            <person name="Marie D."/>
            <person name="Grebert T."/>
            <person name="Bouchier C."/>
            <person name="Le Panse S."/>
            <person name="Gachenot M."/>
            <person name="Rodriguez F."/>
            <person name="Garrido J.L."/>
        </authorList>
    </citation>
    <scope>NUCLEOTIDE SEQUENCE [LARGE SCALE GENOMIC DNA]</scope>
    <source>
        <strain evidence="3 4">RCC1774</strain>
    </source>
</reference>
<evidence type="ECO:0000313" key="4">
    <source>
        <dbReference type="Proteomes" id="UP000248857"/>
    </source>
</evidence>
<evidence type="ECO:0000259" key="2">
    <source>
        <dbReference type="Pfam" id="PF00188"/>
    </source>
</evidence>
<protein>
    <recommendedName>
        <fullName evidence="2">SCP domain-containing protein</fullName>
    </recommendedName>
</protein>
<evidence type="ECO:0000256" key="1">
    <source>
        <dbReference type="SAM" id="Phobius"/>
    </source>
</evidence>
<organism evidence="3 4">
    <name type="scientific">Acaryochloris thomasi RCC1774</name>
    <dbReference type="NCBI Taxonomy" id="1764569"/>
    <lineage>
        <taxon>Bacteria</taxon>
        <taxon>Bacillati</taxon>
        <taxon>Cyanobacteriota</taxon>
        <taxon>Cyanophyceae</taxon>
        <taxon>Acaryochloridales</taxon>
        <taxon>Acaryochloridaceae</taxon>
        <taxon>Acaryochloris</taxon>
        <taxon>Acaryochloris thomasi</taxon>
    </lineage>
</organism>
<feature type="transmembrane region" description="Helical" evidence="1">
    <location>
        <begin position="25"/>
        <end position="45"/>
    </location>
</feature>
<dbReference type="AlphaFoldDB" id="A0A2W1K1G2"/>
<keyword evidence="1" id="KW-1133">Transmembrane helix</keyword>
<keyword evidence="4" id="KW-1185">Reference proteome</keyword>
<dbReference type="Proteomes" id="UP000248857">
    <property type="component" value="Unassembled WGS sequence"/>
</dbReference>
<dbReference type="PANTHER" id="PTHR31157">
    <property type="entry name" value="SCP DOMAIN-CONTAINING PROTEIN"/>
    <property type="match status" value="1"/>
</dbReference>
<dbReference type="InterPro" id="IPR014044">
    <property type="entry name" value="CAP_dom"/>
</dbReference>
<dbReference type="RefSeq" id="WP_146242255.1">
    <property type="nucleotide sequence ID" value="NZ_CAWNWM010000001.1"/>
</dbReference>
<accession>A0A2W1K1G2</accession>
<dbReference type="PANTHER" id="PTHR31157:SF1">
    <property type="entry name" value="SCP DOMAIN-CONTAINING PROTEIN"/>
    <property type="match status" value="1"/>
</dbReference>
<evidence type="ECO:0000313" key="3">
    <source>
        <dbReference type="EMBL" id="PZD75294.1"/>
    </source>
</evidence>
<gene>
    <name evidence="3" type="ORF">C1752_00401</name>
</gene>
<dbReference type="InterPro" id="IPR035940">
    <property type="entry name" value="CAP_sf"/>
</dbReference>
<dbReference type="EMBL" id="PQWO01000001">
    <property type="protein sequence ID" value="PZD75294.1"/>
    <property type="molecule type" value="Genomic_DNA"/>
</dbReference>
<comment type="caution">
    <text evidence="3">The sequence shown here is derived from an EMBL/GenBank/DDBJ whole genome shotgun (WGS) entry which is preliminary data.</text>
</comment>
<proteinExistence type="predicted"/>
<dbReference type="SUPFAM" id="SSF55797">
    <property type="entry name" value="PR-1-like"/>
    <property type="match status" value="1"/>
</dbReference>
<dbReference type="OrthoDB" id="9783944at2"/>
<name>A0A2W1K1G2_9CYAN</name>
<keyword evidence="1" id="KW-0472">Membrane</keyword>
<dbReference type="Gene3D" id="3.40.33.10">
    <property type="entry name" value="CAP"/>
    <property type="match status" value="1"/>
</dbReference>
<dbReference type="CDD" id="cd05379">
    <property type="entry name" value="CAP_bacterial"/>
    <property type="match status" value="1"/>
</dbReference>
<feature type="domain" description="SCP" evidence="2">
    <location>
        <begin position="80"/>
        <end position="195"/>
    </location>
</feature>